<dbReference type="PANTHER" id="PTHR30344:SF1">
    <property type="entry name" value="6-PHOSPHOGLUCONOLACTONASE"/>
    <property type="match status" value="1"/>
</dbReference>
<comment type="similarity">
    <text evidence="1">Belongs to the cycloisomerase 2 family.</text>
</comment>
<dbReference type="STRING" id="1469647.BC351_08415"/>
<dbReference type="InterPro" id="IPR015943">
    <property type="entry name" value="WD40/YVTN_repeat-like_dom_sf"/>
</dbReference>
<name>A0A1V4HA15_9BACL</name>
<dbReference type="Gene3D" id="2.130.10.10">
    <property type="entry name" value="YVTN repeat-like/Quinoprotein amine dehydrogenase"/>
    <property type="match status" value="1"/>
</dbReference>
<gene>
    <name evidence="2" type="ORF">BC351_08415</name>
</gene>
<dbReference type="RefSeq" id="WP_079418899.1">
    <property type="nucleotide sequence ID" value="NZ_MBTG01000045.1"/>
</dbReference>
<organism evidence="2 3">
    <name type="scientific">Paenibacillus ferrarius</name>
    <dbReference type="NCBI Taxonomy" id="1469647"/>
    <lineage>
        <taxon>Bacteria</taxon>
        <taxon>Bacillati</taxon>
        <taxon>Bacillota</taxon>
        <taxon>Bacilli</taxon>
        <taxon>Bacillales</taxon>
        <taxon>Paenibacillaceae</taxon>
        <taxon>Paenibacillus</taxon>
    </lineage>
</organism>
<proteinExistence type="inferred from homology"/>
<dbReference type="GO" id="GO:0005829">
    <property type="term" value="C:cytosol"/>
    <property type="evidence" value="ECO:0007669"/>
    <property type="project" value="TreeGrafter"/>
</dbReference>
<dbReference type="SUPFAM" id="SSF51004">
    <property type="entry name" value="C-terminal (heme d1) domain of cytochrome cd1-nitrite reductase"/>
    <property type="match status" value="1"/>
</dbReference>
<evidence type="ECO:0000256" key="1">
    <source>
        <dbReference type="ARBA" id="ARBA00005564"/>
    </source>
</evidence>
<dbReference type="GO" id="GO:0017057">
    <property type="term" value="F:6-phosphogluconolactonase activity"/>
    <property type="evidence" value="ECO:0007669"/>
    <property type="project" value="TreeGrafter"/>
</dbReference>
<dbReference type="OrthoDB" id="9790815at2"/>
<dbReference type="PANTHER" id="PTHR30344">
    <property type="entry name" value="6-PHOSPHOGLUCONOLACTONASE-RELATED"/>
    <property type="match status" value="1"/>
</dbReference>
<dbReference type="InterPro" id="IPR011048">
    <property type="entry name" value="Haem_d1_sf"/>
</dbReference>
<sequence>MAAFETKQLLCYVGSYTDEQNLEGIRLYAFHPEQGELTLAASYNDLPNASFLALNEARTVLYAVSETETYNGSFGGSAAAYAIEAGTGQLTKINQQPTDGAAPCYISLDQTNRTVLVANYSSGNVAVYPIEAGGALGVHTQVLKHEGDLGPQADRQEAPHAHSIVPAPNNRYVISADLGLDRLVVSQLDAERSLLLPHGEAAMKPGAGPRHVVYSADSRYVYAINELDSTVTVLGFDADAGTLTALQNISTLPDDFGGESTCADIHLSGDGRFLYASNRGHDSIAVYAVDRLGGTLSVVGWQATLGQTPRNFALSPQGDYLLAANQNSNSITVFAIDAETGMLRETGQTAAVPRPVCIKFL</sequence>
<dbReference type="AlphaFoldDB" id="A0A1V4HA15"/>
<keyword evidence="3" id="KW-1185">Reference proteome</keyword>
<dbReference type="EMBL" id="MBTG01000045">
    <property type="protein sequence ID" value="OPH48482.1"/>
    <property type="molecule type" value="Genomic_DNA"/>
</dbReference>
<reference evidence="3" key="1">
    <citation type="submission" date="2016-07" db="EMBL/GenBank/DDBJ databases">
        <authorList>
            <person name="Florea S."/>
            <person name="Webb J.S."/>
            <person name="Jaromczyk J."/>
            <person name="Schardl C.L."/>
        </authorList>
    </citation>
    <scope>NUCLEOTIDE SEQUENCE [LARGE SCALE GENOMIC DNA]</scope>
    <source>
        <strain evidence="3">CY1</strain>
    </source>
</reference>
<dbReference type="Pfam" id="PF10282">
    <property type="entry name" value="Lactonase"/>
    <property type="match status" value="1"/>
</dbReference>
<evidence type="ECO:0000313" key="3">
    <source>
        <dbReference type="Proteomes" id="UP000190626"/>
    </source>
</evidence>
<evidence type="ECO:0008006" key="4">
    <source>
        <dbReference type="Google" id="ProtNLM"/>
    </source>
</evidence>
<dbReference type="Proteomes" id="UP000190626">
    <property type="component" value="Unassembled WGS sequence"/>
</dbReference>
<protein>
    <recommendedName>
        <fullName evidence="4">6-phosphogluconolactonase</fullName>
    </recommendedName>
</protein>
<dbReference type="FunFam" id="2.130.10.10:FF:000306">
    <property type="entry name" value="3-carboxymuconate cyclase"/>
    <property type="match status" value="1"/>
</dbReference>
<comment type="caution">
    <text evidence="2">The sequence shown here is derived from an EMBL/GenBank/DDBJ whole genome shotgun (WGS) entry which is preliminary data.</text>
</comment>
<evidence type="ECO:0000313" key="2">
    <source>
        <dbReference type="EMBL" id="OPH48482.1"/>
    </source>
</evidence>
<accession>A0A1V4HA15</accession>
<dbReference type="InterPro" id="IPR019405">
    <property type="entry name" value="Lactonase_7-beta_prop"/>
</dbReference>
<dbReference type="InterPro" id="IPR050282">
    <property type="entry name" value="Cycloisomerase_2"/>
</dbReference>